<evidence type="ECO:0000256" key="2">
    <source>
        <dbReference type="ARBA" id="ARBA00022763"/>
    </source>
</evidence>
<dbReference type="GO" id="GO:0006281">
    <property type="term" value="P:DNA repair"/>
    <property type="evidence" value="ECO:0007669"/>
    <property type="project" value="UniProtKB-KW"/>
</dbReference>
<keyword evidence="12" id="KW-1185">Reference proteome</keyword>
<proteinExistence type="inferred from homology"/>
<evidence type="ECO:0000313" key="11">
    <source>
        <dbReference type="EMBL" id="PIN21364.1"/>
    </source>
</evidence>
<dbReference type="GO" id="GO:0016887">
    <property type="term" value="F:ATP hydrolysis activity"/>
    <property type="evidence" value="ECO:0007669"/>
    <property type="project" value="RHEA"/>
</dbReference>
<dbReference type="InterPro" id="IPR049163">
    <property type="entry name" value="Pif1-like_2B_dom"/>
</dbReference>
<dbReference type="EC" id="5.6.2.3" evidence="9"/>
<dbReference type="Pfam" id="PF05970">
    <property type="entry name" value="PIF1"/>
    <property type="match status" value="1"/>
</dbReference>
<dbReference type="GO" id="GO:0000723">
    <property type="term" value="P:telomere maintenance"/>
    <property type="evidence" value="ECO:0007669"/>
    <property type="project" value="InterPro"/>
</dbReference>
<dbReference type="InterPro" id="IPR003593">
    <property type="entry name" value="AAA+_ATPase"/>
</dbReference>
<evidence type="ECO:0000256" key="9">
    <source>
        <dbReference type="RuleBase" id="RU363044"/>
    </source>
</evidence>
<keyword evidence="5 9" id="KW-0067">ATP-binding</keyword>
<gene>
    <name evidence="11" type="ORF">CDL12_05949</name>
</gene>
<protein>
    <recommendedName>
        <fullName evidence="9">ATP-dependent DNA helicase</fullName>
        <ecNumber evidence="9">5.6.2.3</ecNumber>
    </recommendedName>
</protein>
<dbReference type="InterPro" id="IPR051055">
    <property type="entry name" value="PIF1_helicase"/>
</dbReference>
<dbReference type="Gene3D" id="3.40.50.300">
    <property type="entry name" value="P-loop containing nucleotide triphosphate hydrolases"/>
    <property type="match status" value="1"/>
</dbReference>
<keyword evidence="7 9" id="KW-0234">DNA repair</keyword>
<comment type="cofactor">
    <cofactor evidence="9">
        <name>Mg(2+)</name>
        <dbReference type="ChEBI" id="CHEBI:18420"/>
    </cofactor>
</comment>
<dbReference type="InterPro" id="IPR027417">
    <property type="entry name" value="P-loop_NTPase"/>
</dbReference>
<evidence type="ECO:0000256" key="5">
    <source>
        <dbReference type="ARBA" id="ARBA00022840"/>
    </source>
</evidence>
<evidence type="ECO:0000256" key="8">
    <source>
        <dbReference type="ARBA" id="ARBA00023235"/>
    </source>
</evidence>
<dbReference type="SUPFAM" id="SSF52540">
    <property type="entry name" value="P-loop containing nucleoside triphosphate hydrolases"/>
    <property type="match status" value="2"/>
</dbReference>
<evidence type="ECO:0000256" key="1">
    <source>
        <dbReference type="ARBA" id="ARBA00022741"/>
    </source>
</evidence>
<keyword evidence="4 9" id="KW-0347">Helicase</keyword>
<dbReference type="CDD" id="cd18037">
    <property type="entry name" value="DEXSc_Pif1_like"/>
    <property type="match status" value="1"/>
</dbReference>
<evidence type="ECO:0000259" key="10">
    <source>
        <dbReference type="SMART" id="SM00382"/>
    </source>
</evidence>
<dbReference type="PANTHER" id="PTHR47642:SF5">
    <property type="entry name" value="ATP-DEPENDENT DNA HELICASE"/>
    <property type="match status" value="1"/>
</dbReference>
<keyword evidence="2 9" id="KW-0227">DNA damage</keyword>
<comment type="similarity">
    <text evidence="9">Belongs to the helicase family.</text>
</comment>
<dbReference type="PANTHER" id="PTHR47642">
    <property type="entry name" value="ATP-DEPENDENT DNA HELICASE"/>
    <property type="match status" value="1"/>
</dbReference>
<evidence type="ECO:0000256" key="6">
    <source>
        <dbReference type="ARBA" id="ARBA00023125"/>
    </source>
</evidence>
<dbReference type="AlphaFoldDB" id="A0A2G9HV27"/>
<keyword evidence="9" id="KW-0233">DNA recombination</keyword>
<feature type="domain" description="AAA+ ATPase" evidence="10">
    <location>
        <begin position="66"/>
        <end position="239"/>
    </location>
</feature>
<dbReference type="GO" id="GO:0006310">
    <property type="term" value="P:DNA recombination"/>
    <property type="evidence" value="ECO:0007669"/>
    <property type="project" value="UniProtKB-KW"/>
</dbReference>
<dbReference type="SMART" id="SM00382">
    <property type="entry name" value="AAA"/>
    <property type="match status" value="1"/>
</dbReference>
<dbReference type="STRING" id="429701.A0A2G9HV27"/>
<dbReference type="GO" id="GO:0043139">
    <property type="term" value="F:5'-3' DNA helicase activity"/>
    <property type="evidence" value="ECO:0007669"/>
    <property type="project" value="UniProtKB-EC"/>
</dbReference>
<reference evidence="12" key="1">
    <citation type="journal article" date="2018" name="Gigascience">
        <title>Genome assembly of the Pink Ipe (Handroanthus impetiginosus, Bignoniaceae), a highly valued, ecologically keystone Neotropical timber forest tree.</title>
        <authorList>
            <person name="Silva-Junior O.B."/>
            <person name="Grattapaglia D."/>
            <person name="Novaes E."/>
            <person name="Collevatti R.G."/>
        </authorList>
    </citation>
    <scope>NUCLEOTIDE SEQUENCE [LARGE SCALE GENOMIC DNA]</scope>
    <source>
        <strain evidence="12">cv. UFG-1</strain>
    </source>
</reference>
<evidence type="ECO:0000256" key="7">
    <source>
        <dbReference type="ARBA" id="ARBA00023204"/>
    </source>
</evidence>
<dbReference type="OrthoDB" id="272985at2759"/>
<comment type="catalytic activity">
    <reaction evidence="9">
        <text>ATP + H2O = ADP + phosphate + H(+)</text>
        <dbReference type="Rhea" id="RHEA:13065"/>
        <dbReference type="ChEBI" id="CHEBI:15377"/>
        <dbReference type="ChEBI" id="CHEBI:15378"/>
        <dbReference type="ChEBI" id="CHEBI:30616"/>
        <dbReference type="ChEBI" id="CHEBI:43474"/>
        <dbReference type="ChEBI" id="CHEBI:456216"/>
        <dbReference type="EC" id="5.6.2.3"/>
    </reaction>
</comment>
<dbReference type="InterPro" id="IPR010285">
    <property type="entry name" value="DNA_helicase_pif1-like_DEAD"/>
</dbReference>
<accession>A0A2G9HV27</accession>
<dbReference type="GO" id="GO:0005524">
    <property type="term" value="F:ATP binding"/>
    <property type="evidence" value="ECO:0007669"/>
    <property type="project" value="UniProtKB-KW"/>
</dbReference>
<keyword evidence="1 9" id="KW-0547">Nucleotide-binding</keyword>
<dbReference type="EMBL" id="NKXS01000952">
    <property type="protein sequence ID" value="PIN21364.1"/>
    <property type="molecule type" value="Genomic_DNA"/>
</dbReference>
<keyword evidence="6" id="KW-0238">DNA-binding</keyword>
<evidence type="ECO:0000256" key="3">
    <source>
        <dbReference type="ARBA" id="ARBA00022801"/>
    </source>
</evidence>
<keyword evidence="8" id="KW-0413">Isomerase</keyword>
<evidence type="ECO:0000313" key="12">
    <source>
        <dbReference type="Proteomes" id="UP000231279"/>
    </source>
</evidence>
<organism evidence="11 12">
    <name type="scientific">Handroanthus impetiginosus</name>
    <dbReference type="NCBI Taxonomy" id="429701"/>
    <lineage>
        <taxon>Eukaryota</taxon>
        <taxon>Viridiplantae</taxon>
        <taxon>Streptophyta</taxon>
        <taxon>Embryophyta</taxon>
        <taxon>Tracheophyta</taxon>
        <taxon>Spermatophyta</taxon>
        <taxon>Magnoliopsida</taxon>
        <taxon>eudicotyledons</taxon>
        <taxon>Gunneridae</taxon>
        <taxon>Pentapetalae</taxon>
        <taxon>asterids</taxon>
        <taxon>lamiids</taxon>
        <taxon>Lamiales</taxon>
        <taxon>Bignoniaceae</taxon>
        <taxon>Crescentiina</taxon>
        <taxon>Tabebuia alliance</taxon>
        <taxon>Handroanthus</taxon>
    </lineage>
</organism>
<dbReference type="Pfam" id="PF21530">
    <property type="entry name" value="Pif1_2B_dom"/>
    <property type="match status" value="1"/>
</dbReference>
<name>A0A2G9HV27_9LAMI</name>
<evidence type="ECO:0000256" key="4">
    <source>
        <dbReference type="ARBA" id="ARBA00022806"/>
    </source>
</evidence>
<sequence>MKLLSFSIAACRRFSSQAAAFESKKWGKIFFFKNKKKTGGGGPKTPKQPKINWTDEQKEVLDAVCNGQSVFITGSAGTGKTFLLEHVIQKLKKIHGRSRVYVTAPTGVAACALNGQTLHSFAGVGLGEADCESLLDRVLLDRSACSRWRKVKALFIDEISMVDANLFESLEYVARTLRDKEADVSENKIWGGIQLIVSGDFFQLPPVLKKVKKKAKIYAFEADCWHASFDLQIELTTVFRQSDSLLVQLLQGIRKGENNPDDMKLLEGCCSGYEPDPSAVQLYPRIADVNRVNKGKMETLNQQIYMYKAQDLGGEKWIRQLKSGIAPDELELCVGARVMLIKNINPWRKLVNGATGTVMEWCQVSEKQYEMNDMCSHGSVLPLVKFDSGLELVVEPEIWAVMDGDKVVATRRQVPLILSWALSIHKCQGMTLDKLHTDLSRVFDFGMVYVALSRVRSLGGLYLSGLDPSKIKASPKVLEFYNSFNDEQCENKKVLIAK</sequence>
<comment type="caution">
    <text evidence="11">The sequence shown here is derived from an EMBL/GenBank/DDBJ whole genome shotgun (WGS) entry which is preliminary data.</text>
</comment>
<dbReference type="CDD" id="cd18809">
    <property type="entry name" value="SF1_C_RecD"/>
    <property type="match status" value="1"/>
</dbReference>
<keyword evidence="3 9" id="KW-0378">Hydrolase</keyword>
<dbReference type="Proteomes" id="UP000231279">
    <property type="component" value="Unassembled WGS sequence"/>
</dbReference>